<dbReference type="PRINTS" id="PR00812">
    <property type="entry name" value="BCTERIALGSPF"/>
</dbReference>
<dbReference type="InterPro" id="IPR018076">
    <property type="entry name" value="T2SS_GspF_dom"/>
</dbReference>
<dbReference type="Gene3D" id="1.20.81.30">
    <property type="entry name" value="Type II secretion system (T2SS), domain F"/>
    <property type="match status" value="2"/>
</dbReference>
<evidence type="ECO:0000256" key="4">
    <source>
        <dbReference type="ARBA" id="ARBA00022692"/>
    </source>
</evidence>
<dbReference type="GO" id="GO:0005886">
    <property type="term" value="C:plasma membrane"/>
    <property type="evidence" value="ECO:0007669"/>
    <property type="project" value="UniProtKB-SubCell"/>
</dbReference>
<comment type="subcellular location">
    <subcellularLocation>
        <location evidence="1">Cell membrane</location>
        <topology evidence="1">Multi-pass membrane protein</topology>
    </subcellularLocation>
</comment>
<keyword evidence="3" id="KW-1003">Cell membrane</keyword>
<dbReference type="PANTHER" id="PTHR30012">
    <property type="entry name" value="GENERAL SECRETION PATHWAY PROTEIN"/>
    <property type="match status" value="1"/>
</dbReference>
<feature type="transmembrane region" description="Helical" evidence="7">
    <location>
        <begin position="125"/>
        <end position="148"/>
    </location>
</feature>
<evidence type="ECO:0000259" key="8">
    <source>
        <dbReference type="Pfam" id="PF00482"/>
    </source>
</evidence>
<evidence type="ECO:0000256" key="3">
    <source>
        <dbReference type="ARBA" id="ARBA00022475"/>
    </source>
</evidence>
<comment type="caution">
    <text evidence="9">The sequence shown here is derived from an EMBL/GenBank/DDBJ whole genome shotgun (WGS) entry which is preliminary data.</text>
</comment>
<dbReference type="AlphaFoldDB" id="A0A1G1XMF3"/>
<proteinExistence type="inferred from homology"/>
<name>A0A1G1XMF3_9BACT</name>
<gene>
    <name evidence="9" type="ORF">A2570_01985</name>
</gene>
<sequence>MFSFDKLKERSERFLSKISRQEKILFAQHLALMMKTGMGQIESLRVIQSQTQNKPFKQVLATVISNLENGQFLSSSLGRFPWIFENFFVNVIKLGEVSGTLPENLNYLAQEMRKKQQLESKVRSAMIYPVIILVATIGITSAIIFFVIPKILPIFASLKIQLPVSTRILIGSITFMRNYFFFVVFGFVFLIVLIIFLLRFPRVKNFFDRVFVALPMIGKITVYYNIVNITRTLAVLLKSGIKIIDAFTITADILNNSEYKKVLVEAVSRIQRGEAIYRHISEKEKLFPSTVSRIIEVGERTGNLDANLLYLAQFYEDELDEMIKNLSSVIEPALLVVMGGLVGFVAISIITPIYQVTQSISK</sequence>
<accession>A0A1G1XMF3</accession>
<dbReference type="PANTHER" id="PTHR30012:SF0">
    <property type="entry name" value="TYPE II SECRETION SYSTEM PROTEIN F-RELATED"/>
    <property type="match status" value="1"/>
</dbReference>
<keyword evidence="4 7" id="KW-0812">Transmembrane</keyword>
<dbReference type="STRING" id="1797529.A2570_01985"/>
<feature type="transmembrane region" description="Helical" evidence="7">
    <location>
        <begin position="333"/>
        <end position="354"/>
    </location>
</feature>
<feature type="transmembrane region" description="Helical" evidence="7">
    <location>
        <begin position="179"/>
        <end position="198"/>
    </location>
</feature>
<reference evidence="9 10" key="1">
    <citation type="journal article" date="2016" name="Nat. Commun.">
        <title>Thousands of microbial genomes shed light on interconnected biogeochemical processes in an aquifer system.</title>
        <authorList>
            <person name="Anantharaman K."/>
            <person name="Brown C.T."/>
            <person name="Hug L.A."/>
            <person name="Sharon I."/>
            <person name="Castelle C.J."/>
            <person name="Probst A.J."/>
            <person name="Thomas B.C."/>
            <person name="Singh A."/>
            <person name="Wilkins M.J."/>
            <person name="Karaoz U."/>
            <person name="Brodie E.L."/>
            <person name="Williams K.H."/>
            <person name="Hubbard S.S."/>
            <person name="Banfield J.F."/>
        </authorList>
    </citation>
    <scope>NUCLEOTIDE SEQUENCE [LARGE SCALE GENOMIC DNA]</scope>
</reference>
<dbReference type="InterPro" id="IPR042094">
    <property type="entry name" value="T2SS_GspF_sf"/>
</dbReference>
<dbReference type="Proteomes" id="UP000178570">
    <property type="component" value="Unassembled WGS sequence"/>
</dbReference>
<evidence type="ECO:0000256" key="1">
    <source>
        <dbReference type="ARBA" id="ARBA00004651"/>
    </source>
</evidence>
<evidence type="ECO:0000256" key="2">
    <source>
        <dbReference type="ARBA" id="ARBA00005745"/>
    </source>
</evidence>
<keyword evidence="5 7" id="KW-1133">Transmembrane helix</keyword>
<dbReference type="EMBL" id="MHHY01000007">
    <property type="protein sequence ID" value="OGY40497.1"/>
    <property type="molecule type" value="Genomic_DNA"/>
</dbReference>
<evidence type="ECO:0000256" key="6">
    <source>
        <dbReference type="ARBA" id="ARBA00023136"/>
    </source>
</evidence>
<keyword evidence="6 7" id="KW-0472">Membrane</keyword>
<evidence type="ECO:0000256" key="7">
    <source>
        <dbReference type="SAM" id="Phobius"/>
    </source>
</evidence>
<feature type="domain" description="Type II secretion system protein GspF" evidence="8">
    <location>
        <begin position="26"/>
        <end position="149"/>
    </location>
</feature>
<dbReference type="Pfam" id="PF00482">
    <property type="entry name" value="T2SSF"/>
    <property type="match status" value="2"/>
</dbReference>
<evidence type="ECO:0000313" key="10">
    <source>
        <dbReference type="Proteomes" id="UP000178570"/>
    </source>
</evidence>
<evidence type="ECO:0000256" key="5">
    <source>
        <dbReference type="ARBA" id="ARBA00022989"/>
    </source>
</evidence>
<organism evidence="9 10">
    <name type="scientific">Candidatus Brennerbacteria bacterium RIFOXYD1_FULL_41_16</name>
    <dbReference type="NCBI Taxonomy" id="1797529"/>
    <lineage>
        <taxon>Bacteria</taxon>
        <taxon>Candidatus Brenneribacteriota</taxon>
    </lineage>
</organism>
<comment type="similarity">
    <text evidence="2">Belongs to the GSP F family.</text>
</comment>
<feature type="domain" description="Type II secretion system protein GspF" evidence="8">
    <location>
        <begin position="230"/>
        <end position="352"/>
    </location>
</feature>
<protein>
    <recommendedName>
        <fullName evidence="8">Type II secretion system protein GspF domain-containing protein</fullName>
    </recommendedName>
</protein>
<evidence type="ECO:0000313" key="9">
    <source>
        <dbReference type="EMBL" id="OGY40497.1"/>
    </source>
</evidence>
<dbReference type="InterPro" id="IPR003004">
    <property type="entry name" value="GspF/PilC"/>
</dbReference>